<keyword evidence="1" id="KW-0732">Signal</keyword>
<dbReference type="EMBL" id="CP053985">
    <property type="protein sequence ID" value="QKH33685.1"/>
    <property type="molecule type" value="Genomic_DNA"/>
</dbReference>
<sequence>MKVMRSLAVLLLLTLQAACAVAETQADASTTRVVQGGRWTDGAATGAYRIVVEEVGFEHVSCRVRIQWVASAASGRPAKLVAEQTFVELSTTFWSCGQGKQSVVVAGHVLQVQATHAYSGEPCTFTAKLGKPGRYQYAGCGNEEPAPKTGG</sequence>
<dbReference type="KEGG" id="apes:FOC84_01500"/>
<dbReference type="RefSeq" id="WP_173142877.1">
    <property type="nucleotide sequence ID" value="NZ_CP053985.1"/>
</dbReference>
<keyword evidence="3" id="KW-1185">Reference proteome</keyword>
<evidence type="ECO:0008006" key="4">
    <source>
        <dbReference type="Google" id="ProtNLM"/>
    </source>
</evidence>
<dbReference type="AlphaFoldDB" id="A0A7D4DUS4"/>
<gene>
    <name evidence="2" type="ORF">FOC84_01500</name>
</gene>
<organism evidence="2 3">
    <name type="scientific">Achromobacter pestifer</name>
    <dbReference type="NCBI Taxonomy" id="1353889"/>
    <lineage>
        <taxon>Bacteria</taxon>
        <taxon>Pseudomonadati</taxon>
        <taxon>Pseudomonadota</taxon>
        <taxon>Betaproteobacteria</taxon>
        <taxon>Burkholderiales</taxon>
        <taxon>Alcaligenaceae</taxon>
        <taxon>Achromobacter</taxon>
    </lineage>
</organism>
<dbReference type="Proteomes" id="UP000500970">
    <property type="component" value="Chromosome"/>
</dbReference>
<feature type="signal peptide" evidence="1">
    <location>
        <begin position="1"/>
        <end position="22"/>
    </location>
</feature>
<reference evidence="2 3" key="1">
    <citation type="submission" date="2020-05" db="EMBL/GenBank/DDBJ databases">
        <title>FDA dAtabase for Regulatory Grade micrObial Sequences (FDA-ARGOS): Supporting development and validation of Infectious Disease Dx tests.</title>
        <authorList>
            <person name="Sproer C."/>
            <person name="Gronow S."/>
            <person name="Severitt S."/>
            <person name="Schroder I."/>
            <person name="Tallon L."/>
            <person name="Sadzewicz L."/>
            <person name="Zhao X."/>
            <person name="Vavikolanu K."/>
            <person name="Mehta A."/>
            <person name="Aluvathingal J."/>
            <person name="Nadendla S."/>
            <person name="Myers T."/>
            <person name="Yan Y."/>
            <person name="Sichtig H."/>
        </authorList>
    </citation>
    <scope>NUCLEOTIDE SEQUENCE [LARGE SCALE GENOMIC DNA]</scope>
    <source>
        <strain evidence="2 3">FDAARGOS_790</strain>
    </source>
</reference>
<accession>A0A7D4DUS4</accession>
<name>A0A7D4DUS4_9BURK</name>
<protein>
    <recommendedName>
        <fullName evidence="4">Lipoprotein</fullName>
    </recommendedName>
</protein>
<evidence type="ECO:0000313" key="3">
    <source>
        <dbReference type="Proteomes" id="UP000500970"/>
    </source>
</evidence>
<evidence type="ECO:0000256" key="1">
    <source>
        <dbReference type="SAM" id="SignalP"/>
    </source>
</evidence>
<evidence type="ECO:0000313" key="2">
    <source>
        <dbReference type="EMBL" id="QKH33685.1"/>
    </source>
</evidence>
<proteinExistence type="predicted"/>
<feature type="chain" id="PRO_5028858247" description="Lipoprotein" evidence="1">
    <location>
        <begin position="23"/>
        <end position="151"/>
    </location>
</feature>